<reference evidence="12 13" key="1">
    <citation type="submission" date="2016-03" db="EMBL/GenBank/DDBJ databases">
        <title>Cyphomyrmex costatus WGS genome.</title>
        <authorList>
            <person name="Nygaard S."/>
            <person name="Hu H."/>
            <person name="Boomsma J."/>
            <person name="Zhang G."/>
        </authorList>
    </citation>
    <scope>NUCLEOTIDE SEQUENCE [LARGE SCALE GENOMIC DNA]</scope>
    <source>
        <strain evidence="12">MS0001</strain>
        <tissue evidence="12">Whole body</tissue>
    </source>
</reference>
<proteinExistence type="inferred from homology"/>
<dbReference type="Proteomes" id="UP000078542">
    <property type="component" value="Unassembled WGS sequence"/>
</dbReference>
<evidence type="ECO:0000256" key="5">
    <source>
        <dbReference type="ARBA" id="ARBA00022692"/>
    </source>
</evidence>
<evidence type="ECO:0000256" key="7">
    <source>
        <dbReference type="ARBA" id="ARBA00022989"/>
    </source>
</evidence>
<protein>
    <submittedName>
        <fullName evidence="12">Fringe glycosyltransferase</fullName>
    </submittedName>
</protein>
<dbReference type="Gene3D" id="3.90.550.50">
    <property type="match status" value="1"/>
</dbReference>
<dbReference type="GO" id="GO:0012505">
    <property type="term" value="C:endomembrane system"/>
    <property type="evidence" value="ECO:0007669"/>
    <property type="project" value="UniProtKB-SubCell"/>
</dbReference>
<keyword evidence="7 10" id="KW-1133">Transmembrane helix</keyword>
<evidence type="ECO:0000256" key="8">
    <source>
        <dbReference type="ARBA" id="ARBA00023136"/>
    </source>
</evidence>
<dbReference type="STRING" id="456900.A0A195CEV8"/>
<keyword evidence="5 10" id="KW-0812">Transmembrane</keyword>
<keyword evidence="8 10" id="KW-0472">Membrane</keyword>
<evidence type="ECO:0000313" key="13">
    <source>
        <dbReference type="Proteomes" id="UP000078542"/>
    </source>
</evidence>
<keyword evidence="3" id="KW-0328">Glycosyltransferase</keyword>
<evidence type="ECO:0000256" key="3">
    <source>
        <dbReference type="ARBA" id="ARBA00022676"/>
    </source>
</evidence>
<dbReference type="InterPro" id="IPR003378">
    <property type="entry name" value="Fringe-like_glycosylTrfase"/>
</dbReference>
<evidence type="ECO:0000256" key="9">
    <source>
        <dbReference type="ARBA" id="ARBA00037847"/>
    </source>
</evidence>
<dbReference type="PANTHER" id="PTHR10811">
    <property type="entry name" value="FRINGE-RELATED"/>
    <property type="match status" value="1"/>
</dbReference>
<evidence type="ECO:0000313" key="12">
    <source>
        <dbReference type="EMBL" id="KYM99424.1"/>
    </source>
</evidence>
<dbReference type="EMBL" id="KQ977827">
    <property type="protein sequence ID" value="KYM99424.1"/>
    <property type="molecule type" value="Genomic_DNA"/>
</dbReference>
<keyword evidence="4 12" id="KW-0808">Transferase</keyword>
<comment type="similarity">
    <text evidence="2">Belongs to the glycosyltransferase 31 family.</text>
</comment>
<evidence type="ECO:0000256" key="6">
    <source>
        <dbReference type="ARBA" id="ARBA00022968"/>
    </source>
</evidence>
<feature type="transmembrane region" description="Helical" evidence="10">
    <location>
        <begin position="70"/>
        <end position="88"/>
    </location>
</feature>
<comment type="subcellular location">
    <subcellularLocation>
        <location evidence="9">Endomembrane system</location>
        <topology evidence="9">Single-pass membrane protein</topology>
    </subcellularLocation>
    <subcellularLocation>
        <location evidence="1">Membrane</location>
        <topology evidence="1">Single-pass type II membrane protein</topology>
    </subcellularLocation>
</comment>
<evidence type="ECO:0000256" key="4">
    <source>
        <dbReference type="ARBA" id="ARBA00022679"/>
    </source>
</evidence>
<keyword evidence="13" id="KW-1185">Reference proteome</keyword>
<accession>A0A195CEV8</accession>
<evidence type="ECO:0000256" key="10">
    <source>
        <dbReference type="SAM" id="Phobius"/>
    </source>
</evidence>
<name>A0A195CEV8_9HYME</name>
<organism evidence="12 13">
    <name type="scientific">Cyphomyrmex costatus</name>
    <dbReference type="NCBI Taxonomy" id="456900"/>
    <lineage>
        <taxon>Eukaryota</taxon>
        <taxon>Metazoa</taxon>
        <taxon>Ecdysozoa</taxon>
        <taxon>Arthropoda</taxon>
        <taxon>Hexapoda</taxon>
        <taxon>Insecta</taxon>
        <taxon>Pterygota</taxon>
        <taxon>Neoptera</taxon>
        <taxon>Endopterygota</taxon>
        <taxon>Hymenoptera</taxon>
        <taxon>Apocrita</taxon>
        <taxon>Aculeata</taxon>
        <taxon>Formicoidea</taxon>
        <taxon>Formicidae</taxon>
        <taxon>Myrmicinae</taxon>
        <taxon>Cyphomyrmex</taxon>
    </lineage>
</organism>
<feature type="domain" description="Fringe-like glycosyltransferase" evidence="11">
    <location>
        <begin position="141"/>
        <end position="364"/>
    </location>
</feature>
<evidence type="ECO:0000256" key="1">
    <source>
        <dbReference type="ARBA" id="ARBA00004606"/>
    </source>
</evidence>
<keyword evidence="6" id="KW-0735">Signal-anchor</keyword>
<evidence type="ECO:0000259" key="11">
    <source>
        <dbReference type="Pfam" id="PF02434"/>
    </source>
</evidence>
<gene>
    <name evidence="12" type="ORF">ALC62_09771</name>
</gene>
<evidence type="ECO:0000256" key="2">
    <source>
        <dbReference type="ARBA" id="ARBA00008661"/>
    </source>
</evidence>
<dbReference type="AlphaFoldDB" id="A0A195CEV8"/>
<dbReference type="Pfam" id="PF02434">
    <property type="entry name" value="Fringe"/>
    <property type="match status" value="1"/>
</dbReference>
<sequence length="505" mass="58112">MDRVFSYAGRNEDGDAAAWSSMNPKDKCADPAVVEQQGSWLCKPASSPQACTPLAVGAGMMPRGLPTRRSLQALALVIATAYATILLYQCIAPRQWVDEMNVAEVNSRNVIVEVPASRKLISEELPVTLPVATATMAPFTTNLNDVFISVKTTKHYHHSRLPAIIDTWFQFARNQTWFFTDRDDPYFQNQTNGHMINTKCSSSHNRRALCCKMSVEFDRFLDSGRKWFCHFDDDNYVNVPRLLKLLDNYNPREDWYLGKPSIPAPLEIIRQGPEPQKRPQKVKFWFATGGAGFCISRALALKMTPVAGGGKFITVGDRIRLPDDVTMGYIIEYLLKKQLTVVEQFHSHLEPMKFLSKDAFHEQFDSKLDIMFTTSRAKSEQLKFPRTFTTSSTLFIRHCNREMQERYKMWGDVRGGSTRIIVRNHLFDERNIQIDSILELGIAMKMVFVVTQDLHLNAYQFYHFLVFGRRHCGHLWDFGLLSMLTTCRRNAHFHRWMLRPADRAY</sequence>
<dbReference type="GO" id="GO:0016757">
    <property type="term" value="F:glycosyltransferase activity"/>
    <property type="evidence" value="ECO:0007669"/>
    <property type="project" value="UniProtKB-KW"/>
</dbReference>
<dbReference type="GO" id="GO:0016020">
    <property type="term" value="C:membrane"/>
    <property type="evidence" value="ECO:0007669"/>
    <property type="project" value="UniProtKB-SubCell"/>
</dbReference>